<dbReference type="GO" id="GO:0070979">
    <property type="term" value="P:protein K11-linked ubiquitination"/>
    <property type="evidence" value="ECO:0007669"/>
    <property type="project" value="TreeGrafter"/>
</dbReference>
<accession>A0A9P0DID0</accession>
<proteinExistence type="inferred from homology"/>
<dbReference type="AlphaFoldDB" id="A0A9P0DID0"/>
<dbReference type="CDD" id="cd16270">
    <property type="entry name" value="Apc5_N"/>
    <property type="match status" value="1"/>
</dbReference>
<evidence type="ECO:0000256" key="8">
    <source>
        <dbReference type="ARBA" id="ARBA00022618"/>
    </source>
</evidence>
<dbReference type="InterPro" id="IPR026000">
    <property type="entry name" value="Apc5_dom"/>
</dbReference>
<keyword evidence="11" id="KW-0833">Ubl conjugation pathway</keyword>
<sequence>MSSKDATNITKKATSETITPHKITVTILIRNFCLFREDDKFKEMDDLVLMCKYRRDFGVLILNLIQSPDIPLRKLKSLLASEKYTIPKSLVESLDQTLTTLNEDGVGNLSDIVDSLVKIMNRSDDHLNSTTISAIAKSSIVGYYLRRFILNFDKLTFSEVVKVYEDFQKYYEDFEKNFVNKEHNDNWVDISEQWSRRQAELFIATQATLLLNNENKALSPPDLQKRIGNILKSNPDLSGAHFIAYLNYLRVDEYCGAVDSLFHCFDRDVDPDVKCYNDEKSKRHRFAALNLAVLHYHFGHVEEALAALKESIQISQEANDNVCLQHALSWLYRMTGVDEDKLIVHCIVKSSELNLSYIASLGLQMLVGTFGQYRCFRTGKAYPIFETLAKSDVINCQHNYRDLMSNNYAMKASLWQLYGKTEVASLWSQLLLYQNMDGLGSNEAYYGEGFCLAICNIANRLLVEGDYALVNCILNFARIQFPHEPQRRVWQLCENIFVFTRALYHEKWSEAEAAAQKILVFDKCEGYLRLSEVYFYKRDFAEADNCVEMLLDRYSNENTSKFSDRYYYVRAKILKVEIQFAMNLPPPGIITTLNNCLFESQTSQLDYQTVLIHLHLANCMLHMGLTGRALAVLDKCLVQVLAHGGRYDRARATLLYAKCLVADSARLSKENRESTILKCARMLEKVKEDFRKIEAFYRVKDVLFLQARLYDFVNTKSERNRCALEYRLLDEEYTTKNIHTLVKYL</sequence>
<evidence type="ECO:0000256" key="9">
    <source>
        <dbReference type="ARBA" id="ARBA00022737"/>
    </source>
</evidence>
<dbReference type="OrthoDB" id="2504561at2759"/>
<feature type="domain" description="Anaphase-promoting complex subunit 5" evidence="18">
    <location>
        <begin position="241"/>
        <end position="334"/>
    </location>
</feature>
<keyword evidence="6" id="KW-0963">Cytoplasm</keyword>
<keyword evidence="8" id="KW-0132">Cell division</keyword>
<comment type="function">
    <text evidence="17">Component of the anaphase promoting complex/cyclosome (APC/C), a cell cycle-regulated E3 ubiquitin ligase that controls progression through mitosis and the G1 phase of the cell cycle. The APC/C complex acts by mediating ubiquitination and subsequent degradation of target proteins: it mainly mediates the formation of 'Lys-11'-linked polyubiquitin chains and, to a lower extent, the formation of 'Lys-48'- and 'Lys-63'-linked polyubiquitin chains. The APC/C complex catalyzes assembly of branched 'Lys-11'-/'Lys-48'-linked branched ubiquitin chains on target proteins.</text>
</comment>
<comment type="pathway">
    <text evidence="3">Protein modification; protein ubiquitination.</text>
</comment>
<organism evidence="20 21">
    <name type="scientific">Phyllotreta striolata</name>
    <name type="common">Striped flea beetle</name>
    <name type="synonym">Crioceris striolata</name>
    <dbReference type="NCBI Taxonomy" id="444603"/>
    <lineage>
        <taxon>Eukaryota</taxon>
        <taxon>Metazoa</taxon>
        <taxon>Ecdysozoa</taxon>
        <taxon>Arthropoda</taxon>
        <taxon>Hexapoda</taxon>
        <taxon>Insecta</taxon>
        <taxon>Pterygota</taxon>
        <taxon>Neoptera</taxon>
        <taxon>Endopterygota</taxon>
        <taxon>Coleoptera</taxon>
        <taxon>Polyphaga</taxon>
        <taxon>Cucujiformia</taxon>
        <taxon>Chrysomeloidea</taxon>
        <taxon>Chrysomelidae</taxon>
        <taxon>Galerucinae</taxon>
        <taxon>Alticini</taxon>
        <taxon>Phyllotreta</taxon>
    </lineage>
</organism>
<evidence type="ECO:0000256" key="4">
    <source>
        <dbReference type="ARBA" id="ARBA00007450"/>
    </source>
</evidence>
<dbReference type="GO" id="GO:0045842">
    <property type="term" value="P:positive regulation of mitotic metaphase/anaphase transition"/>
    <property type="evidence" value="ECO:0007669"/>
    <property type="project" value="TreeGrafter"/>
</dbReference>
<dbReference type="InterPro" id="IPR037679">
    <property type="entry name" value="Apc5"/>
</dbReference>
<dbReference type="Proteomes" id="UP001153712">
    <property type="component" value="Chromosome 11"/>
</dbReference>
<dbReference type="Pfam" id="PF21371">
    <property type="entry name" value="Apc5_N"/>
    <property type="match status" value="1"/>
</dbReference>
<evidence type="ECO:0000256" key="5">
    <source>
        <dbReference type="ARBA" id="ARBA00016066"/>
    </source>
</evidence>
<name>A0A9P0DID0_PHYSR</name>
<evidence type="ECO:0000256" key="6">
    <source>
        <dbReference type="ARBA" id="ARBA00022490"/>
    </source>
</evidence>
<dbReference type="GO" id="GO:0005680">
    <property type="term" value="C:anaphase-promoting complex"/>
    <property type="evidence" value="ECO:0007669"/>
    <property type="project" value="InterPro"/>
</dbReference>
<evidence type="ECO:0000256" key="3">
    <source>
        <dbReference type="ARBA" id="ARBA00004906"/>
    </source>
</evidence>
<evidence type="ECO:0000256" key="11">
    <source>
        <dbReference type="ARBA" id="ARBA00022786"/>
    </source>
</evidence>
<evidence type="ECO:0000313" key="20">
    <source>
        <dbReference type="EMBL" id="CAH1158814.1"/>
    </source>
</evidence>
<comment type="similarity">
    <text evidence="4">Belongs to the APC5 family.</text>
</comment>
<evidence type="ECO:0000256" key="13">
    <source>
        <dbReference type="ARBA" id="ARBA00023212"/>
    </source>
</evidence>
<dbReference type="InterPro" id="IPR011990">
    <property type="entry name" value="TPR-like_helical_dom_sf"/>
</dbReference>
<dbReference type="GO" id="GO:0005819">
    <property type="term" value="C:spindle"/>
    <property type="evidence" value="ECO:0007669"/>
    <property type="project" value="UniProtKB-SubCell"/>
</dbReference>
<dbReference type="SUPFAM" id="SSF48452">
    <property type="entry name" value="TPR-like"/>
    <property type="match status" value="1"/>
</dbReference>
<keyword evidence="7" id="KW-0597">Phosphoprotein</keyword>
<evidence type="ECO:0000256" key="1">
    <source>
        <dbReference type="ARBA" id="ARBA00004123"/>
    </source>
</evidence>
<protein>
    <recommendedName>
        <fullName evidence="5">Anaphase-promoting complex subunit 5</fullName>
    </recommendedName>
    <alternativeName>
        <fullName evidence="16">Cyclosome subunit 5</fullName>
    </alternativeName>
</protein>
<keyword evidence="14" id="KW-0539">Nucleus</keyword>
<evidence type="ECO:0000313" key="21">
    <source>
        <dbReference type="Proteomes" id="UP001153712"/>
    </source>
</evidence>
<evidence type="ECO:0000256" key="12">
    <source>
        <dbReference type="ARBA" id="ARBA00022803"/>
    </source>
</evidence>
<dbReference type="EMBL" id="OU900104">
    <property type="protein sequence ID" value="CAH1158814.1"/>
    <property type="molecule type" value="Genomic_DNA"/>
</dbReference>
<evidence type="ECO:0000256" key="15">
    <source>
        <dbReference type="ARBA" id="ARBA00023306"/>
    </source>
</evidence>
<evidence type="ECO:0000256" key="14">
    <source>
        <dbReference type="ARBA" id="ARBA00023242"/>
    </source>
</evidence>
<keyword evidence="13" id="KW-0206">Cytoskeleton</keyword>
<evidence type="ECO:0000259" key="18">
    <source>
        <dbReference type="Pfam" id="PF12862"/>
    </source>
</evidence>
<feature type="domain" description="Anaphase-promoting complex subunit 5 N-terminal" evidence="19">
    <location>
        <begin position="19"/>
        <end position="176"/>
    </location>
</feature>
<dbReference type="Gene3D" id="1.25.40.10">
    <property type="entry name" value="Tetratricopeptide repeat domain"/>
    <property type="match status" value="1"/>
</dbReference>
<evidence type="ECO:0000256" key="10">
    <source>
        <dbReference type="ARBA" id="ARBA00022776"/>
    </source>
</evidence>
<keyword evidence="21" id="KW-1185">Reference proteome</keyword>
<evidence type="ECO:0000256" key="16">
    <source>
        <dbReference type="ARBA" id="ARBA00031069"/>
    </source>
</evidence>
<keyword evidence="15" id="KW-0131">Cell cycle</keyword>
<gene>
    <name evidence="20" type="ORF">PHYEVI_LOCUS2011</name>
</gene>
<dbReference type="GO" id="GO:0051301">
    <property type="term" value="P:cell division"/>
    <property type="evidence" value="ECO:0007669"/>
    <property type="project" value="UniProtKB-KW"/>
</dbReference>
<dbReference type="PANTHER" id="PTHR12830">
    <property type="entry name" value="ANAPHASE-PROMOTING COMPLEX SUBUNIT 5"/>
    <property type="match status" value="1"/>
</dbReference>
<keyword evidence="10" id="KW-0498">Mitosis</keyword>
<evidence type="ECO:0000256" key="17">
    <source>
        <dbReference type="ARBA" id="ARBA00045696"/>
    </source>
</evidence>
<dbReference type="PANTHER" id="PTHR12830:SF9">
    <property type="entry name" value="ANAPHASE-PROMOTING COMPLEX SUBUNIT 5"/>
    <property type="match status" value="1"/>
</dbReference>
<keyword evidence="12" id="KW-0802">TPR repeat</keyword>
<dbReference type="GO" id="GO:0031145">
    <property type="term" value="P:anaphase-promoting complex-dependent catabolic process"/>
    <property type="evidence" value="ECO:0007669"/>
    <property type="project" value="TreeGrafter"/>
</dbReference>
<dbReference type="Pfam" id="PF12862">
    <property type="entry name" value="ANAPC5"/>
    <property type="match status" value="1"/>
</dbReference>
<keyword evidence="9" id="KW-0677">Repeat</keyword>
<dbReference type="InterPro" id="IPR048968">
    <property type="entry name" value="Apc5_N"/>
</dbReference>
<reference evidence="20" key="1">
    <citation type="submission" date="2022-01" db="EMBL/GenBank/DDBJ databases">
        <authorList>
            <person name="King R."/>
        </authorList>
    </citation>
    <scope>NUCLEOTIDE SEQUENCE</scope>
</reference>
<evidence type="ECO:0000256" key="7">
    <source>
        <dbReference type="ARBA" id="ARBA00022553"/>
    </source>
</evidence>
<comment type="subcellular location">
    <subcellularLocation>
        <location evidence="2">Cytoplasm</location>
        <location evidence="2">Cytoskeleton</location>
        <location evidence="2">Spindle</location>
    </subcellularLocation>
    <subcellularLocation>
        <location evidence="1">Nucleus</location>
    </subcellularLocation>
</comment>
<evidence type="ECO:0000256" key="2">
    <source>
        <dbReference type="ARBA" id="ARBA00004186"/>
    </source>
</evidence>
<evidence type="ECO:0000259" key="19">
    <source>
        <dbReference type="Pfam" id="PF21371"/>
    </source>
</evidence>